<accession>A0AAD7WTC6</accession>
<evidence type="ECO:0000313" key="2">
    <source>
        <dbReference type="Proteomes" id="UP001221898"/>
    </source>
</evidence>
<dbReference type="Proteomes" id="UP001221898">
    <property type="component" value="Unassembled WGS sequence"/>
</dbReference>
<reference evidence="1" key="1">
    <citation type="journal article" date="2023" name="Science">
        <title>Genome structures resolve the early diversification of teleost fishes.</title>
        <authorList>
            <person name="Parey E."/>
            <person name="Louis A."/>
            <person name="Montfort J."/>
            <person name="Bouchez O."/>
            <person name="Roques C."/>
            <person name="Iampietro C."/>
            <person name="Lluch J."/>
            <person name="Castinel A."/>
            <person name="Donnadieu C."/>
            <person name="Desvignes T."/>
            <person name="Floi Bucao C."/>
            <person name="Jouanno E."/>
            <person name="Wen M."/>
            <person name="Mejri S."/>
            <person name="Dirks R."/>
            <person name="Jansen H."/>
            <person name="Henkel C."/>
            <person name="Chen W.J."/>
            <person name="Zahm M."/>
            <person name="Cabau C."/>
            <person name="Klopp C."/>
            <person name="Thompson A.W."/>
            <person name="Robinson-Rechavi M."/>
            <person name="Braasch I."/>
            <person name="Lecointre G."/>
            <person name="Bobe J."/>
            <person name="Postlethwait J.H."/>
            <person name="Berthelot C."/>
            <person name="Roest Crollius H."/>
            <person name="Guiguen Y."/>
        </authorList>
    </citation>
    <scope>NUCLEOTIDE SEQUENCE</scope>
    <source>
        <strain evidence="1">NC1722</strain>
    </source>
</reference>
<sequence>MTDNLQSHEDPSANSEQQRDMLNVQMCAKLQYYHKPAIRHYCSGITTSMYVNMCHAIYPSGKKVINSLVAWSRSQNSLDSRCLAQRQEAVWENPR</sequence>
<protein>
    <submittedName>
        <fullName evidence="1">Uncharacterized protein</fullName>
    </submittedName>
</protein>
<evidence type="ECO:0000313" key="1">
    <source>
        <dbReference type="EMBL" id="KAJ8408313.1"/>
    </source>
</evidence>
<gene>
    <name evidence="1" type="ORF">AAFF_G00257270</name>
</gene>
<keyword evidence="2" id="KW-1185">Reference proteome</keyword>
<comment type="caution">
    <text evidence="1">The sequence shown here is derived from an EMBL/GenBank/DDBJ whole genome shotgun (WGS) entry which is preliminary data.</text>
</comment>
<dbReference type="EMBL" id="JAINUG010000035">
    <property type="protein sequence ID" value="KAJ8408313.1"/>
    <property type="molecule type" value="Genomic_DNA"/>
</dbReference>
<dbReference type="AlphaFoldDB" id="A0AAD7WTC6"/>
<name>A0AAD7WTC6_9TELE</name>
<organism evidence="1 2">
    <name type="scientific">Aldrovandia affinis</name>
    <dbReference type="NCBI Taxonomy" id="143900"/>
    <lineage>
        <taxon>Eukaryota</taxon>
        <taxon>Metazoa</taxon>
        <taxon>Chordata</taxon>
        <taxon>Craniata</taxon>
        <taxon>Vertebrata</taxon>
        <taxon>Euteleostomi</taxon>
        <taxon>Actinopterygii</taxon>
        <taxon>Neopterygii</taxon>
        <taxon>Teleostei</taxon>
        <taxon>Notacanthiformes</taxon>
        <taxon>Halosauridae</taxon>
        <taxon>Aldrovandia</taxon>
    </lineage>
</organism>
<proteinExistence type="predicted"/>